<reference evidence="2" key="1">
    <citation type="submission" date="2016-06" db="EMBL/GenBank/DDBJ databases">
        <authorList>
            <person name="Varghese N."/>
            <person name="Submissions Spin"/>
        </authorList>
    </citation>
    <scope>NUCLEOTIDE SEQUENCE [LARGE SCALE GENOMIC DNA]</scope>
    <source>
        <strain evidence="2">DSM 45160</strain>
    </source>
</reference>
<keyword evidence="2" id="KW-1185">Reference proteome</keyword>
<accession>A0A1C4ZDB7</accession>
<protein>
    <submittedName>
        <fullName evidence="1">DivIVA domain-containing protein</fullName>
    </submittedName>
</protein>
<sequence length="118" mass="13939">MDAQFPRQWTSNNCEEGWCCFVRAFLRHLRAEPPRPAFYRAANYVPLKPWQVRDRSFTRRGRRGVDAVEVAEFLDRVAHDLAEVYAALGSSRRETERIKDALKCWQSRRAREDLAARR</sequence>
<organism evidence="1 2">
    <name type="scientific">Micromonospora chokoriensis</name>
    <dbReference type="NCBI Taxonomy" id="356851"/>
    <lineage>
        <taxon>Bacteria</taxon>
        <taxon>Bacillati</taxon>
        <taxon>Actinomycetota</taxon>
        <taxon>Actinomycetes</taxon>
        <taxon>Micromonosporales</taxon>
        <taxon>Micromonosporaceae</taxon>
        <taxon>Micromonospora</taxon>
    </lineage>
</organism>
<dbReference type="AlphaFoldDB" id="A0A1C4ZDB7"/>
<dbReference type="InterPro" id="IPR019933">
    <property type="entry name" value="DivIVA_domain"/>
</dbReference>
<dbReference type="EMBL" id="LT607409">
    <property type="protein sequence ID" value="SCF30938.1"/>
    <property type="molecule type" value="Genomic_DNA"/>
</dbReference>
<evidence type="ECO:0000313" key="2">
    <source>
        <dbReference type="Proteomes" id="UP000198224"/>
    </source>
</evidence>
<dbReference type="Gene3D" id="6.10.250.660">
    <property type="match status" value="1"/>
</dbReference>
<dbReference type="Proteomes" id="UP000198224">
    <property type="component" value="Chromosome I"/>
</dbReference>
<name>A0A1C4ZDB7_9ACTN</name>
<evidence type="ECO:0000313" key="1">
    <source>
        <dbReference type="EMBL" id="SCF30938.1"/>
    </source>
</evidence>
<gene>
    <name evidence="1" type="ORF">GA0070612_6246</name>
</gene>
<proteinExistence type="predicted"/>
<dbReference type="NCBIfam" id="TIGR03544">
    <property type="entry name" value="DivI1A_domain"/>
    <property type="match status" value="1"/>
</dbReference>